<evidence type="ECO:0000313" key="7">
    <source>
        <dbReference type="Proteomes" id="UP000677234"/>
    </source>
</evidence>
<name>A0A7T5EIF7_9BACL</name>
<dbReference type="GO" id="GO:0016747">
    <property type="term" value="F:acyltransferase activity, transferring groups other than amino-acyl groups"/>
    <property type="evidence" value="ECO:0007669"/>
    <property type="project" value="InterPro"/>
</dbReference>
<dbReference type="PROSITE" id="PS51186">
    <property type="entry name" value="GNAT"/>
    <property type="match status" value="1"/>
</dbReference>
<evidence type="ECO:0000256" key="2">
    <source>
        <dbReference type="ARBA" id="ARBA00023315"/>
    </source>
</evidence>
<evidence type="ECO:0000313" key="4">
    <source>
        <dbReference type="EMBL" id="QQE73222.1"/>
    </source>
</evidence>
<dbReference type="AlphaFoldDB" id="A0A7T5EIF7"/>
<dbReference type="InterPro" id="IPR016181">
    <property type="entry name" value="Acyl_CoA_acyltransferase"/>
</dbReference>
<dbReference type="InterPro" id="IPR000182">
    <property type="entry name" value="GNAT_dom"/>
</dbReference>
<keyword evidence="1 4" id="KW-0808">Transferase</keyword>
<accession>A0A7T5EIF7</accession>
<dbReference type="EMBL" id="CP073708">
    <property type="protein sequence ID" value="QUO40303.1"/>
    <property type="molecule type" value="Genomic_DNA"/>
</dbReference>
<reference evidence="5" key="2">
    <citation type="submission" date="2021-04" db="EMBL/GenBank/DDBJ databases">
        <title>Brevibacillus composti FJAT-54423, complete genome.</title>
        <authorList>
            <person name="Tang R."/>
        </authorList>
    </citation>
    <scope>NUCLEOTIDE SEQUENCE</scope>
    <source>
        <strain evidence="5">FJAT-54424</strain>
    </source>
</reference>
<keyword evidence="7" id="KW-1185">Reference proteome</keyword>
<proteinExistence type="predicted"/>
<dbReference type="Gene3D" id="3.40.630.30">
    <property type="match status" value="1"/>
</dbReference>
<dbReference type="KEGG" id="bcop:JD108_15080"/>
<dbReference type="PANTHER" id="PTHR43420">
    <property type="entry name" value="ACETYLTRANSFERASE"/>
    <property type="match status" value="1"/>
</dbReference>
<protein>
    <submittedName>
        <fullName evidence="4">GNAT family N-acetyltransferase</fullName>
    </submittedName>
</protein>
<sequence>MIRYAAAEDAHWAAPLIFEAIGDIAYTLTGAGRPEDAIQVLASFFREKNNRISYENSLVAMAGEEPVGLLICYHGSRTEELDRPFADRLQHMTGTAPTIVKEARSDEFYLDTLVVSPRHRGKGVGKKLLLRFEEEAVKQGYDRTALLVEEENRRARNLYEQMGYHPDGMLRVSGHGYHHMVKLLAVPI</sequence>
<evidence type="ECO:0000313" key="5">
    <source>
        <dbReference type="EMBL" id="QUO40303.1"/>
    </source>
</evidence>
<dbReference type="CDD" id="cd04301">
    <property type="entry name" value="NAT_SF"/>
    <property type="match status" value="1"/>
</dbReference>
<evidence type="ECO:0000313" key="6">
    <source>
        <dbReference type="Proteomes" id="UP000595847"/>
    </source>
</evidence>
<dbReference type="Proteomes" id="UP000677234">
    <property type="component" value="Chromosome"/>
</dbReference>
<dbReference type="Pfam" id="PF00583">
    <property type="entry name" value="Acetyltransf_1"/>
    <property type="match status" value="1"/>
</dbReference>
<dbReference type="Proteomes" id="UP000595847">
    <property type="component" value="Chromosome"/>
</dbReference>
<dbReference type="PANTHER" id="PTHR43420:SF47">
    <property type="entry name" value="N-ACETYLTRANSFERASE DOMAIN-CONTAINING PROTEIN"/>
    <property type="match status" value="1"/>
</dbReference>
<evidence type="ECO:0000259" key="3">
    <source>
        <dbReference type="PROSITE" id="PS51186"/>
    </source>
</evidence>
<dbReference type="InterPro" id="IPR050680">
    <property type="entry name" value="YpeA/RimI_acetyltransf"/>
</dbReference>
<dbReference type="EMBL" id="CP066308">
    <property type="protein sequence ID" value="QQE73222.1"/>
    <property type="molecule type" value="Genomic_DNA"/>
</dbReference>
<keyword evidence="2" id="KW-0012">Acyltransferase</keyword>
<dbReference type="RefSeq" id="WP_198826848.1">
    <property type="nucleotide sequence ID" value="NZ_CP066308.1"/>
</dbReference>
<evidence type="ECO:0000256" key="1">
    <source>
        <dbReference type="ARBA" id="ARBA00022679"/>
    </source>
</evidence>
<dbReference type="SUPFAM" id="SSF55729">
    <property type="entry name" value="Acyl-CoA N-acyltransferases (Nat)"/>
    <property type="match status" value="1"/>
</dbReference>
<gene>
    <name evidence="4" type="ORF">JD108_15080</name>
    <name evidence="5" type="ORF">KDJ56_15025</name>
</gene>
<reference evidence="4 6" key="1">
    <citation type="submission" date="2020-12" db="EMBL/GenBank/DDBJ databases">
        <title>strain FJAT-54423T represents a novel species of the genus Brevibacillus.</title>
        <authorList>
            <person name="Tang R."/>
        </authorList>
    </citation>
    <scope>NUCLEOTIDE SEQUENCE [LARGE SCALE GENOMIC DNA]</scope>
    <source>
        <strain evidence="4 6">FJAT-54423</strain>
    </source>
</reference>
<feature type="domain" description="N-acetyltransferase" evidence="3">
    <location>
        <begin position="1"/>
        <end position="185"/>
    </location>
</feature>
<organism evidence="4 6">
    <name type="scientific">Brevibacillus composti</name>
    <dbReference type="NCBI Taxonomy" id="2796470"/>
    <lineage>
        <taxon>Bacteria</taxon>
        <taxon>Bacillati</taxon>
        <taxon>Bacillota</taxon>
        <taxon>Bacilli</taxon>
        <taxon>Bacillales</taxon>
        <taxon>Paenibacillaceae</taxon>
        <taxon>Brevibacillus</taxon>
    </lineage>
</organism>